<dbReference type="GO" id="GO:0019748">
    <property type="term" value="P:secondary metabolic process"/>
    <property type="evidence" value="ECO:0007669"/>
    <property type="project" value="InterPro"/>
</dbReference>
<keyword evidence="2" id="KW-1185">Reference proteome</keyword>
<proteinExistence type="predicted"/>
<dbReference type="Proteomes" id="UP001147653">
    <property type="component" value="Unassembled WGS sequence"/>
</dbReference>
<dbReference type="Gene3D" id="1.20.58.840">
    <property type="match status" value="1"/>
</dbReference>
<dbReference type="SUPFAM" id="SSF56112">
    <property type="entry name" value="Protein kinase-like (PK-like)"/>
    <property type="match status" value="1"/>
</dbReference>
<dbReference type="InterPro" id="IPR006748">
    <property type="entry name" value="NH2Glyco/OHUrea_AB-resist_kin"/>
</dbReference>
<dbReference type="RefSeq" id="WP_270024199.1">
    <property type="nucleotide sequence ID" value="NZ_JAPDDP010000008.1"/>
</dbReference>
<reference evidence="1" key="1">
    <citation type="submission" date="2022-10" db="EMBL/GenBank/DDBJ databases">
        <title>The WGS of Solirubrobacter phytolaccae KCTC 29190.</title>
        <authorList>
            <person name="Jiang Z."/>
        </authorList>
    </citation>
    <scope>NUCLEOTIDE SEQUENCE</scope>
    <source>
        <strain evidence="1">KCTC 29190</strain>
    </source>
</reference>
<dbReference type="Pfam" id="PF04655">
    <property type="entry name" value="APH_6_hur"/>
    <property type="match status" value="1"/>
</dbReference>
<evidence type="ECO:0000313" key="1">
    <source>
        <dbReference type="EMBL" id="MDA0179889.1"/>
    </source>
</evidence>
<dbReference type="EMBL" id="JAPDDP010000008">
    <property type="protein sequence ID" value="MDA0179889.1"/>
    <property type="molecule type" value="Genomic_DNA"/>
</dbReference>
<name>A0A9X3N7N6_9ACTN</name>
<protein>
    <submittedName>
        <fullName evidence="1">Aminoglycoside phosphotransferase family protein</fullName>
    </submittedName>
</protein>
<dbReference type="InterPro" id="IPR011009">
    <property type="entry name" value="Kinase-like_dom_sf"/>
</dbReference>
<comment type="caution">
    <text evidence="1">The sequence shown here is derived from an EMBL/GenBank/DDBJ whole genome shotgun (WGS) entry which is preliminary data.</text>
</comment>
<dbReference type="Gene3D" id="1.10.510.10">
    <property type="entry name" value="Transferase(Phosphotransferase) domain 1"/>
    <property type="match status" value="1"/>
</dbReference>
<organism evidence="1 2">
    <name type="scientific">Solirubrobacter phytolaccae</name>
    <dbReference type="NCBI Taxonomy" id="1404360"/>
    <lineage>
        <taxon>Bacteria</taxon>
        <taxon>Bacillati</taxon>
        <taxon>Actinomycetota</taxon>
        <taxon>Thermoleophilia</taxon>
        <taxon>Solirubrobacterales</taxon>
        <taxon>Solirubrobacteraceae</taxon>
        <taxon>Solirubrobacter</taxon>
    </lineage>
</organism>
<gene>
    <name evidence="1" type="ORF">OJ997_06250</name>
</gene>
<dbReference type="GO" id="GO:0016773">
    <property type="term" value="F:phosphotransferase activity, alcohol group as acceptor"/>
    <property type="evidence" value="ECO:0007669"/>
    <property type="project" value="InterPro"/>
</dbReference>
<evidence type="ECO:0000313" key="2">
    <source>
        <dbReference type="Proteomes" id="UP001147653"/>
    </source>
</evidence>
<sequence>MLDVPPVVRNKALALGAEDWLAALPALVAELADRWSLTLGRVFPDGTEAVVIQAGPEAVLKVGLPTAERASELTVLRLADGHGCVKLLAADDASGAMLLERLGRSLHEVGLPIERRHAILVDTARRVWRPAPDAGLPTGAEKARTLAAFIPATWEQTGRPCSERAVEHALACAARREAAYDPAKAVLVHGDVHEWNVLEAGDGGWKLVDPDGLLAEPEYDLGVLMREDPEDLMATGDPFARADSLAARTGLDATAIWEWGVAERVSTGLLATRIELQPVGAQMLAAADRIAKLWNL</sequence>
<dbReference type="AlphaFoldDB" id="A0A9X3N7N6"/>
<accession>A0A9X3N7N6</accession>